<accession>A0A7G9SHZ5</accession>
<sequence>MNSLWSYFWPLFALGLVLGAIARTTAYRHRLGRRALVIGGAVALAATAAWHMYAAPPFVASVERTTRQALTYYEMARIDARLQRGPLTRDLLLRGQADDWQRGELVRVLSQVPGVGKARWGRNPYGIPMILEGIGATLLGFLLGMALGYLVEWHRRHNAQWSW</sequence>
<feature type="transmembrane region" description="Helical" evidence="1">
    <location>
        <begin position="129"/>
        <end position="151"/>
    </location>
</feature>
<dbReference type="EMBL" id="CP060718">
    <property type="protein sequence ID" value="QNN67470.1"/>
    <property type="molecule type" value="Genomic_DNA"/>
</dbReference>
<dbReference type="AlphaFoldDB" id="A0A7G9SHZ5"/>
<keyword evidence="1" id="KW-0472">Membrane</keyword>
<protein>
    <submittedName>
        <fullName evidence="2">Uncharacterized protein</fullName>
    </submittedName>
</protein>
<evidence type="ECO:0000313" key="2">
    <source>
        <dbReference type="EMBL" id="QNN67470.1"/>
    </source>
</evidence>
<feature type="transmembrane region" description="Helical" evidence="1">
    <location>
        <begin position="35"/>
        <end position="53"/>
    </location>
</feature>
<organism evidence="2 3">
    <name type="scientific">Sphingomonas lutea</name>
    <dbReference type="NCBI Taxonomy" id="1045317"/>
    <lineage>
        <taxon>Bacteria</taxon>
        <taxon>Pseudomonadati</taxon>
        <taxon>Pseudomonadota</taxon>
        <taxon>Alphaproteobacteria</taxon>
        <taxon>Sphingomonadales</taxon>
        <taxon>Sphingomonadaceae</taxon>
        <taxon>Sphingomonas</taxon>
    </lineage>
</organism>
<proteinExistence type="predicted"/>
<name>A0A7G9SHZ5_9SPHN</name>
<evidence type="ECO:0000256" key="1">
    <source>
        <dbReference type="SAM" id="Phobius"/>
    </source>
</evidence>
<feature type="transmembrane region" description="Helical" evidence="1">
    <location>
        <begin position="6"/>
        <end position="23"/>
    </location>
</feature>
<keyword evidence="3" id="KW-1185">Reference proteome</keyword>
<dbReference type="KEGG" id="slut:H9L13_00390"/>
<evidence type="ECO:0000313" key="3">
    <source>
        <dbReference type="Proteomes" id="UP000515971"/>
    </source>
</evidence>
<gene>
    <name evidence="2" type="ORF">H9L13_00390</name>
</gene>
<dbReference type="RefSeq" id="WP_187538059.1">
    <property type="nucleotide sequence ID" value="NZ_BAABJT010000001.1"/>
</dbReference>
<reference evidence="2 3" key="1">
    <citation type="submission" date="2020-08" db="EMBL/GenBank/DDBJ databases">
        <title>Genome sequence of Sphingomonas lutea KCTC 23642T.</title>
        <authorList>
            <person name="Hyun D.-W."/>
            <person name="Bae J.-W."/>
        </authorList>
    </citation>
    <scope>NUCLEOTIDE SEQUENCE [LARGE SCALE GENOMIC DNA]</scope>
    <source>
        <strain evidence="2 3">KCTC 23642</strain>
    </source>
</reference>
<keyword evidence="1" id="KW-1133">Transmembrane helix</keyword>
<dbReference type="Proteomes" id="UP000515971">
    <property type="component" value="Chromosome"/>
</dbReference>
<keyword evidence="1" id="KW-0812">Transmembrane</keyword>